<evidence type="ECO:0000313" key="1">
    <source>
        <dbReference type="EMBL" id="MPC88066.1"/>
    </source>
</evidence>
<sequence>MRDAAAVLWKRHSYLSQTLVTVYRPGCTAPQKVVVVVVVEATAARRLLSHSATSSPRPLVC</sequence>
<keyword evidence="2" id="KW-1185">Reference proteome</keyword>
<gene>
    <name evidence="1" type="ORF">E2C01_082956</name>
</gene>
<accession>A0A5B7J270</accession>
<protein>
    <submittedName>
        <fullName evidence="1">Uncharacterized protein</fullName>
    </submittedName>
</protein>
<dbReference type="AlphaFoldDB" id="A0A5B7J270"/>
<reference evidence="1 2" key="1">
    <citation type="submission" date="2019-05" db="EMBL/GenBank/DDBJ databases">
        <title>Another draft genome of Portunus trituberculatus and its Hox gene families provides insights of decapod evolution.</title>
        <authorList>
            <person name="Jeong J.-H."/>
            <person name="Song I."/>
            <person name="Kim S."/>
            <person name="Choi T."/>
            <person name="Kim D."/>
            <person name="Ryu S."/>
            <person name="Kim W."/>
        </authorList>
    </citation>
    <scope>NUCLEOTIDE SEQUENCE [LARGE SCALE GENOMIC DNA]</scope>
    <source>
        <tissue evidence="1">Muscle</tissue>
    </source>
</reference>
<proteinExistence type="predicted"/>
<dbReference type="Proteomes" id="UP000324222">
    <property type="component" value="Unassembled WGS sequence"/>
</dbReference>
<name>A0A5B7J270_PORTR</name>
<organism evidence="1 2">
    <name type="scientific">Portunus trituberculatus</name>
    <name type="common">Swimming crab</name>
    <name type="synonym">Neptunus trituberculatus</name>
    <dbReference type="NCBI Taxonomy" id="210409"/>
    <lineage>
        <taxon>Eukaryota</taxon>
        <taxon>Metazoa</taxon>
        <taxon>Ecdysozoa</taxon>
        <taxon>Arthropoda</taxon>
        <taxon>Crustacea</taxon>
        <taxon>Multicrustacea</taxon>
        <taxon>Malacostraca</taxon>
        <taxon>Eumalacostraca</taxon>
        <taxon>Eucarida</taxon>
        <taxon>Decapoda</taxon>
        <taxon>Pleocyemata</taxon>
        <taxon>Brachyura</taxon>
        <taxon>Eubrachyura</taxon>
        <taxon>Portunoidea</taxon>
        <taxon>Portunidae</taxon>
        <taxon>Portuninae</taxon>
        <taxon>Portunus</taxon>
    </lineage>
</organism>
<comment type="caution">
    <text evidence="1">The sequence shown here is derived from an EMBL/GenBank/DDBJ whole genome shotgun (WGS) entry which is preliminary data.</text>
</comment>
<dbReference type="EMBL" id="VSRR010076506">
    <property type="protein sequence ID" value="MPC88066.1"/>
    <property type="molecule type" value="Genomic_DNA"/>
</dbReference>
<evidence type="ECO:0000313" key="2">
    <source>
        <dbReference type="Proteomes" id="UP000324222"/>
    </source>
</evidence>